<keyword evidence="8" id="KW-1185">Reference proteome</keyword>
<dbReference type="PANTHER" id="PTHR14226:SF29">
    <property type="entry name" value="NEUROPATHY TARGET ESTERASE SWS"/>
    <property type="match status" value="1"/>
</dbReference>
<gene>
    <name evidence="7" type="ORF">FU839_05980</name>
</gene>
<dbReference type="Pfam" id="PF01734">
    <property type="entry name" value="Patatin"/>
    <property type="match status" value="1"/>
</dbReference>
<dbReference type="CDD" id="cd07205">
    <property type="entry name" value="Pat_PNPLA6_PNPLA7_NTE1_like"/>
    <property type="match status" value="1"/>
</dbReference>
<evidence type="ECO:0000313" key="8">
    <source>
        <dbReference type="Proteomes" id="UP000321814"/>
    </source>
</evidence>
<keyword evidence="3 4" id="KW-0443">Lipid metabolism</keyword>
<dbReference type="OrthoDB" id="5290098at2"/>
<feature type="domain" description="PNPLA" evidence="6">
    <location>
        <begin position="42"/>
        <end position="234"/>
    </location>
</feature>
<comment type="caution">
    <text evidence="7">The sequence shown here is derived from an EMBL/GenBank/DDBJ whole genome shotgun (WGS) entry which is preliminary data.</text>
</comment>
<feature type="short sequence motif" description="GXSXG" evidence="4">
    <location>
        <begin position="73"/>
        <end position="77"/>
    </location>
</feature>
<organism evidence="7 8">
    <name type="scientific">Rheinheimera tangshanensis</name>
    <dbReference type="NCBI Taxonomy" id="400153"/>
    <lineage>
        <taxon>Bacteria</taxon>
        <taxon>Pseudomonadati</taxon>
        <taxon>Pseudomonadota</taxon>
        <taxon>Gammaproteobacteria</taxon>
        <taxon>Chromatiales</taxon>
        <taxon>Chromatiaceae</taxon>
        <taxon>Rheinheimera</taxon>
    </lineage>
</organism>
<sequence length="758" mass="84636">MKAKWLLWLLPILLSELSFAAQTEHQQQLPCDKVKNRPCIALVLGGGGARGGAHLGVIRQLEQQSIPIDLIVGTSIGAFIGGLYATGHSPDEIQHILNHLEWSTGFRDKVHRDEMPVRRKQQQDDYPIRLGLGLDSSGIKIPKGVLLGQAMAELILEAYGPVLNHSHFDQLPIPFRAVAADLTNRETVVMSQGSLLQAVQASMSIPGVVRPMEMNGRVLVDGGVANNLPVSIAKELGADRVIAVAIDAPLLNKDQLDSAFAVTDQLTNFLVRQVVDQQIALLGTQDLLLVPDVAQIGTLDFELLPQSIEAGKVSALQQSKALASFAYPEHYSQWLAAHRAQQEQSIEVDSIELDNQSLLSDQVLLQRLALKENKIYDSKKLKEGLRQVYGVDTLERASLQLEKSEQGKDTLLKVRAVEKSWGPGYLNFRFVMEDDFRNNRYYQLAGSYTYTNITDLGAELHNELALGTDKFISSELYWPVFSPATFISAQVQRENTILSLEDTQGLSLGDLSNRETALTAKAGWNLSDHARLSSGWTNRDGYFRIPGAGVEDLGLTRLGYDREGPLLDFVWDRMDNPVFASRGFRVSANWQWLDDTAFGRTYRSRSHSIEVQAARSFFERHILRTRWRFEDYTPGDPEVAVEQFSLGGLLNLSGYPKNYLFGSEVKFGSLVYLYKMSENRFSVFNSPFYLGMSLEKGQVKGNMIQLDSLANETDWIWASSLFAGWDSPFGPVYMGYGRAEDDINGTAYRYYLSLGQNF</sequence>
<name>A0A5C8M3Y4_9GAMM</name>
<evidence type="ECO:0000256" key="2">
    <source>
        <dbReference type="ARBA" id="ARBA00022963"/>
    </source>
</evidence>
<proteinExistence type="predicted"/>
<feature type="chain" id="PRO_5022694694" evidence="5">
    <location>
        <begin position="21"/>
        <end position="758"/>
    </location>
</feature>
<dbReference type="PANTHER" id="PTHR14226">
    <property type="entry name" value="NEUROPATHY TARGET ESTERASE/SWISS CHEESE D.MELANOGASTER"/>
    <property type="match status" value="1"/>
</dbReference>
<evidence type="ECO:0000256" key="1">
    <source>
        <dbReference type="ARBA" id="ARBA00022801"/>
    </source>
</evidence>
<evidence type="ECO:0000259" key="6">
    <source>
        <dbReference type="PROSITE" id="PS51635"/>
    </source>
</evidence>
<feature type="signal peptide" evidence="5">
    <location>
        <begin position="1"/>
        <end position="20"/>
    </location>
</feature>
<dbReference type="PROSITE" id="PS51635">
    <property type="entry name" value="PNPLA"/>
    <property type="match status" value="1"/>
</dbReference>
<accession>A0A5C8M3Y4</accession>
<dbReference type="SUPFAM" id="SSF52151">
    <property type="entry name" value="FabD/lysophospholipase-like"/>
    <property type="match status" value="1"/>
</dbReference>
<dbReference type="InterPro" id="IPR050301">
    <property type="entry name" value="NTE"/>
</dbReference>
<evidence type="ECO:0000256" key="4">
    <source>
        <dbReference type="PROSITE-ProRule" id="PRU01161"/>
    </source>
</evidence>
<dbReference type="AlphaFoldDB" id="A0A5C8M3Y4"/>
<evidence type="ECO:0000256" key="5">
    <source>
        <dbReference type="SAM" id="SignalP"/>
    </source>
</evidence>
<dbReference type="InterPro" id="IPR002641">
    <property type="entry name" value="PNPLA_dom"/>
</dbReference>
<dbReference type="GO" id="GO:0016042">
    <property type="term" value="P:lipid catabolic process"/>
    <property type="evidence" value="ECO:0007669"/>
    <property type="project" value="UniProtKB-UniRule"/>
</dbReference>
<dbReference type="Gene3D" id="3.40.1090.10">
    <property type="entry name" value="Cytosolic phospholipase A2 catalytic domain"/>
    <property type="match status" value="2"/>
</dbReference>
<keyword evidence="2 4" id="KW-0442">Lipid degradation</keyword>
<reference evidence="7 8" key="1">
    <citation type="submission" date="2019-08" db="EMBL/GenBank/DDBJ databases">
        <title>Draft genome analysis of Rheinheimera tangshanensis isolated from the roots of fresh rice plants (Oryza sativa).</title>
        <authorList>
            <person name="Yu Q."/>
            <person name="Qi Y."/>
            <person name="Zhang H."/>
            <person name="Pu J."/>
        </authorList>
    </citation>
    <scope>NUCLEOTIDE SEQUENCE [LARGE SCALE GENOMIC DNA]</scope>
    <source>
        <strain evidence="7 8">JA3-B52</strain>
    </source>
</reference>
<evidence type="ECO:0000313" key="7">
    <source>
        <dbReference type="EMBL" id="TXK82432.1"/>
    </source>
</evidence>
<keyword evidence="5" id="KW-0732">Signal</keyword>
<feature type="short sequence motif" description="DGA/G" evidence="4">
    <location>
        <begin position="221"/>
        <end position="223"/>
    </location>
</feature>
<dbReference type="EMBL" id="VRLR01000002">
    <property type="protein sequence ID" value="TXK82432.1"/>
    <property type="molecule type" value="Genomic_DNA"/>
</dbReference>
<feature type="short sequence motif" description="GXGXXG" evidence="4">
    <location>
        <begin position="46"/>
        <end position="51"/>
    </location>
</feature>
<evidence type="ECO:0000256" key="3">
    <source>
        <dbReference type="ARBA" id="ARBA00023098"/>
    </source>
</evidence>
<dbReference type="Proteomes" id="UP000321814">
    <property type="component" value="Unassembled WGS sequence"/>
</dbReference>
<dbReference type="InterPro" id="IPR016035">
    <property type="entry name" value="Acyl_Trfase/lysoPLipase"/>
</dbReference>
<keyword evidence="1 4" id="KW-0378">Hydrolase</keyword>
<protein>
    <submittedName>
        <fullName evidence="7">Esterase</fullName>
    </submittedName>
</protein>
<dbReference type="RefSeq" id="WP_147903619.1">
    <property type="nucleotide sequence ID" value="NZ_BAAAGC010000017.1"/>
</dbReference>
<dbReference type="Gene3D" id="2.40.160.50">
    <property type="entry name" value="membrane protein fhac: a member of the omp85/tpsb transporter family"/>
    <property type="match status" value="1"/>
</dbReference>
<feature type="active site" description="Proton acceptor" evidence="4">
    <location>
        <position position="221"/>
    </location>
</feature>
<feature type="active site" description="Nucleophile" evidence="4">
    <location>
        <position position="75"/>
    </location>
</feature>
<dbReference type="GO" id="GO:0016787">
    <property type="term" value="F:hydrolase activity"/>
    <property type="evidence" value="ECO:0007669"/>
    <property type="project" value="UniProtKB-UniRule"/>
</dbReference>